<evidence type="ECO:0000313" key="2">
    <source>
        <dbReference type="Proteomes" id="UP000016986"/>
    </source>
</evidence>
<evidence type="ECO:0000313" key="1">
    <source>
        <dbReference type="EMBL" id="GAD51526.1"/>
    </source>
</evidence>
<sequence>MCKEQMMRVSRVVLPVTAGLYGNPRCGYDLTVRHCGRLPVSDLLGVVKPVEGVETRSSVTLELEPPFHRDRRIERRRFLIQRREFRRVPPSHTR</sequence>
<dbReference type="Proteomes" id="UP000016986">
    <property type="component" value="Unassembled WGS sequence"/>
</dbReference>
<dbReference type="AlphaFoldDB" id="U2YD06"/>
<keyword evidence="2" id="KW-1185">Reference proteome</keyword>
<proteinExistence type="predicted"/>
<organism evidence="1 2">
    <name type="scientific">Halarchaeum acidiphilum MH1-52-1</name>
    <dbReference type="NCBI Taxonomy" id="1261545"/>
    <lineage>
        <taxon>Archaea</taxon>
        <taxon>Methanobacteriati</taxon>
        <taxon>Methanobacteriota</taxon>
        <taxon>Stenosarchaea group</taxon>
        <taxon>Halobacteria</taxon>
        <taxon>Halobacteriales</taxon>
        <taxon>Halobacteriaceae</taxon>
    </lineage>
</organism>
<protein>
    <submittedName>
        <fullName evidence="1">Uncharacterized protein</fullName>
    </submittedName>
</protein>
<dbReference type="EMBL" id="BATA01000004">
    <property type="protein sequence ID" value="GAD51526.1"/>
    <property type="molecule type" value="Genomic_DNA"/>
</dbReference>
<comment type="caution">
    <text evidence="1">The sequence shown here is derived from an EMBL/GenBank/DDBJ whole genome shotgun (WGS) entry which is preliminary data.</text>
</comment>
<name>U2YD06_9EURY</name>
<reference evidence="1 2" key="1">
    <citation type="submission" date="2013-09" db="EMBL/GenBank/DDBJ databases">
        <title>Whole genome sequencing of Halarchaeum acidiphilum strain MH1-52-1.</title>
        <authorList>
            <person name="Shimane Y."/>
            <person name="Minegishi H."/>
            <person name="Nishi S."/>
            <person name="Echigo A."/>
            <person name="Shuto A."/>
            <person name="Konishi M."/>
            <person name="Ito T."/>
            <person name="Ohkuma M."/>
            <person name="Ohta Y."/>
            <person name="Nagano Y."/>
            <person name="Tsubouchi T."/>
            <person name="Mori K."/>
            <person name="Usui K."/>
            <person name="Kamekura M."/>
            <person name="Usami R."/>
            <person name="Takaki Y."/>
            <person name="Hatada Y."/>
        </authorList>
    </citation>
    <scope>NUCLEOTIDE SEQUENCE [LARGE SCALE GENOMIC DNA]</scope>
    <source>
        <strain evidence="1 2">JCM 16109</strain>
    </source>
</reference>
<accession>U2YD06</accession>
<gene>
    <name evidence="1" type="ORF">MBEHAL_0286</name>
</gene>